<dbReference type="OrthoDB" id="4482965at2759"/>
<dbReference type="VEuPathDB" id="FungiDB:MCYG_04540"/>
<reference evidence="2" key="1">
    <citation type="journal article" date="2012" name="MBio">
        <title>Comparative genome analysis of Trichophyton rubrum and related dermatophytes reveals candidate genes involved in infection.</title>
        <authorList>
            <person name="Martinez D.A."/>
            <person name="Oliver B.G."/>
            <person name="Graeser Y."/>
            <person name="Goldberg J.M."/>
            <person name="Li W."/>
            <person name="Martinez-Rossi N.M."/>
            <person name="Monod M."/>
            <person name="Shelest E."/>
            <person name="Barton R.C."/>
            <person name="Birch E."/>
            <person name="Brakhage A.A."/>
            <person name="Chen Z."/>
            <person name="Gurr S.J."/>
            <person name="Heiman D."/>
            <person name="Heitman J."/>
            <person name="Kosti I."/>
            <person name="Rossi A."/>
            <person name="Saif S."/>
            <person name="Samalova M."/>
            <person name="Saunders C.W."/>
            <person name="Shea T."/>
            <person name="Summerbell R.C."/>
            <person name="Xu J."/>
            <person name="Young S."/>
            <person name="Zeng Q."/>
            <person name="Birren B.W."/>
            <person name="Cuomo C.A."/>
            <person name="White T.C."/>
        </authorList>
    </citation>
    <scope>NUCLEOTIDE SEQUENCE [LARGE SCALE GENOMIC DNA]</scope>
    <source>
        <strain evidence="2">ATCC MYA-4605 / CBS 113480</strain>
    </source>
</reference>
<dbReference type="AlphaFoldDB" id="C5FNL8"/>
<dbReference type="HOGENOM" id="CLU_1245083_0_0_1"/>
<dbReference type="STRING" id="554155.C5FNL8"/>
<name>C5FNL8_ARTOC</name>
<dbReference type="EMBL" id="DS995704">
    <property type="protein sequence ID" value="EEQ31721.1"/>
    <property type="molecule type" value="Genomic_DNA"/>
</dbReference>
<dbReference type="eggNOG" id="ENOG502SZ1I">
    <property type="taxonomic scope" value="Eukaryota"/>
</dbReference>
<evidence type="ECO:0000313" key="1">
    <source>
        <dbReference type="EMBL" id="EEQ31721.1"/>
    </source>
</evidence>
<dbReference type="Proteomes" id="UP000002035">
    <property type="component" value="Unassembled WGS sequence"/>
</dbReference>
<dbReference type="OMA" id="MTTTCPC"/>
<protein>
    <submittedName>
        <fullName evidence="1">Uncharacterized protein</fullName>
    </submittedName>
</protein>
<dbReference type="RefSeq" id="XP_002846803.1">
    <property type="nucleotide sequence ID" value="XM_002846757.1"/>
</dbReference>
<keyword evidence="2" id="KW-1185">Reference proteome</keyword>
<accession>C5FNL8</accession>
<sequence length="200" mass="21105">MSSPSTGICGCEKSASSLASCLPSKGVFDFSILASINQPLNDHWKLVEACKHPLHNNGLIPTAINLSETIFCLCSAACTSYGLFDGDVAASIENDKIPIAMGPNDNGSASPSWRCSKSSMSLGRFIIHGEEESLLARQIVCVALTNLSTLLREMSSLDKDPADTLAMSSGPGNLYGRELDGQVSHALSRVLSLLGKISSE</sequence>
<dbReference type="GeneID" id="9229918"/>
<proteinExistence type="predicted"/>
<evidence type="ECO:0000313" key="2">
    <source>
        <dbReference type="Proteomes" id="UP000002035"/>
    </source>
</evidence>
<organism evidence="1 2">
    <name type="scientific">Arthroderma otae (strain ATCC MYA-4605 / CBS 113480)</name>
    <name type="common">Microsporum canis</name>
    <dbReference type="NCBI Taxonomy" id="554155"/>
    <lineage>
        <taxon>Eukaryota</taxon>
        <taxon>Fungi</taxon>
        <taxon>Dikarya</taxon>
        <taxon>Ascomycota</taxon>
        <taxon>Pezizomycotina</taxon>
        <taxon>Eurotiomycetes</taxon>
        <taxon>Eurotiomycetidae</taxon>
        <taxon>Onygenales</taxon>
        <taxon>Arthrodermataceae</taxon>
        <taxon>Microsporum</taxon>
    </lineage>
</organism>
<gene>
    <name evidence="1" type="ORF">MCYG_04540</name>
</gene>